<evidence type="ECO:0000313" key="5">
    <source>
        <dbReference type="EMBL" id="ESR55750.1"/>
    </source>
</evidence>
<keyword evidence="1" id="KW-0732">Signal</keyword>
<accession>V4TVL5</accession>
<organism evidence="5 6">
    <name type="scientific">Citrus clementina</name>
    <name type="common">Clementine</name>
    <name type="synonym">Citrus deliciosa x Citrus sinensis</name>
    <dbReference type="NCBI Taxonomy" id="85681"/>
    <lineage>
        <taxon>Eukaryota</taxon>
        <taxon>Viridiplantae</taxon>
        <taxon>Streptophyta</taxon>
        <taxon>Embryophyta</taxon>
        <taxon>Tracheophyta</taxon>
        <taxon>Spermatophyta</taxon>
        <taxon>Magnoliopsida</taxon>
        <taxon>eudicotyledons</taxon>
        <taxon>Gunneridae</taxon>
        <taxon>Pentapetalae</taxon>
        <taxon>rosids</taxon>
        <taxon>malvids</taxon>
        <taxon>Sapindales</taxon>
        <taxon>Rutaceae</taxon>
        <taxon>Aurantioideae</taxon>
        <taxon>Citrus</taxon>
    </lineage>
</organism>
<dbReference type="Gramene" id="ESR55750">
    <property type="protein sequence ID" value="ESR55750"/>
    <property type="gene ID" value="CICLE_v10024219mg"/>
</dbReference>
<evidence type="ECO:0000256" key="3">
    <source>
        <dbReference type="ARBA" id="ARBA00023180"/>
    </source>
</evidence>
<gene>
    <name evidence="5" type="ORF">CICLE_v10024219mg</name>
</gene>
<sequence>MAKTGKQVCGKPTFSLGSDGNLVLAEADGTVVCQSNTANKGVVGFKLLPNGNMVLHDSKGNFIWQSFDCPTDTLLVGQSLLSVKENVSFVMEPKRFTLYYKGSNSPQPVLYDPSVQNLTFNSRPETDEAFAFKLTLDISDSGSDILARPKYNIRSSFLRLGMHGNLKIYTHYDKVDSQPTQLPERCSKLGVCDDNQCVACPTEKGLLGWSKEWVNHYMSKYTSGTAIKVEDCGRKCTSDCKCSGYFYHQETSKCWIAYDLKTLSKSPNSTHVGYIKVPNQQAIVMKYRDFFF</sequence>
<evidence type="ECO:0000259" key="4">
    <source>
        <dbReference type="PROSITE" id="PS50927"/>
    </source>
</evidence>
<protein>
    <recommendedName>
        <fullName evidence="4">Bulb-type lectin domain-containing protein</fullName>
    </recommendedName>
</protein>
<dbReference type="Gene3D" id="2.90.10.10">
    <property type="entry name" value="Bulb-type lectin domain"/>
    <property type="match status" value="1"/>
</dbReference>
<dbReference type="EMBL" id="KI536661">
    <property type="protein sequence ID" value="ESR55750.1"/>
    <property type="molecule type" value="Genomic_DNA"/>
</dbReference>
<dbReference type="InterPro" id="IPR036426">
    <property type="entry name" value="Bulb-type_lectin_dom_sf"/>
</dbReference>
<reference evidence="5 6" key="1">
    <citation type="submission" date="2013-10" db="EMBL/GenBank/DDBJ databases">
        <authorList>
            <consortium name="International Citrus Genome Consortium"/>
            <person name="Jenkins J."/>
            <person name="Schmutz J."/>
            <person name="Prochnik S."/>
            <person name="Rokhsar D."/>
            <person name="Gmitter F."/>
            <person name="Ollitrault P."/>
            <person name="Machado M."/>
            <person name="Talon M."/>
            <person name="Wincker P."/>
            <person name="Jaillon O."/>
            <person name="Morgante M."/>
        </authorList>
    </citation>
    <scope>NUCLEOTIDE SEQUENCE</scope>
    <source>
        <strain evidence="6">cv. Clemenules</strain>
    </source>
</reference>
<dbReference type="OMA" id="PEFPYKH"/>
<proteinExistence type="predicted"/>
<dbReference type="SMART" id="SM00108">
    <property type="entry name" value="B_lectin"/>
    <property type="match status" value="1"/>
</dbReference>
<dbReference type="CDD" id="cd00028">
    <property type="entry name" value="B_lectin"/>
    <property type="match status" value="1"/>
</dbReference>
<dbReference type="eggNOG" id="ENOG502QWJD">
    <property type="taxonomic scope" value="Eukaryota"/>
</dbReference>
<dbReference type="InterPro" id="IPR051343">
    <property type="entry name" value="G-type_lectin_kinases/EP1-like"/>
</dbReference>
<dbReference type="PANTHER" id="PTHR47976">
    <property type="entry name" value="G-TYPE LECTIN S-RECEPTOR-LIKE SERINE/THREONINE-PROTEIN KINASE SD2-5"/>
    <property type="match status" value="1"/>
</dbReference>
<keyword evidence="2" id="KW-1015">Disulfide bond</keyword>
<dbReference type="PROSITE" id="PS50927">
    <property type="entry name" value="BULB_LECTIN"/>
    <property type="match status" value="1"/>
</dbReference>
<dbReference type="SUPFAM" id="SSF51110">
    <property type="entry name" value="alpha-D-mannose-specific plant lectins"/>
    <property type="match status" value="1"/>
</dbReference>
<dbReference type="InterPro" id="IPR001480">
    <property type="entry name" value="Bulb-type_lectin_dom"/>
</dbReference>
<name>V4TVL5_CITCL</name>
<dbReference type="Proteomes" id="UP000030687">
    <property type="component" value="Unassembled WGS sequence"/>
</dbReference>
<keyword evidence="6" id="KW-1185">Reference proteome</keyword>
<dbReference type="STRING" id="85681.V4TVL5"/>
<keyword evidence="3" id="KW-0325">Glycoprotein</keyword>
<dbReference type="Pfam" id="PF01453">
    <property type="entry name" value="B_lectin"/>
    <property type="match status" value="1"/>
</dbReference>
<evidence type="ECO:0000313" key="6">
    <source>
        <dbReference type="Proteomes" id="UP000030687"/>
    </source>
</evidence>
<dbReference type="AlphaFoldDB" id="V4TVL5"/>
<dbReference type="InParanoid" id="V4TVL5"/>
<feature type="domain" description="Bulb-type lectin" evidence="4">
    <location>
        <begin position="1"/>
        <end position="68"/>
    </location>
</feature>
<evidence type="ECO:0000256" key="1">
    <source>
        <dbReference type="ARBA" id="ARBA00022729"/>
    </source>
</evidence>
<evidence type="ECO:0000256" key="2">
    <source>
        <dbReference type="ARBA" id="ARBA00023157"/>
    </source>
</evidence>
<dbReference type="CDD" id="cd01098">
    <property type="entry name" value="PAN_AP_plant"/>
    <property type="match status" value="1"/>
</dbReference>
<dbReference type="KEGG" id="cic:CICLE_v10024219mg"/>